<sequence>MYSVSERTRKILRNFENIDASLARKNAENSGSTRLSECNYTRKSTDYANIGLTAEIFQPRKYETATFFDDAGTTLQNNFLRDSQIFVSNRPNIQKYSIEVTSLDENDSPFDDSDADKNYFPSESSESSSEKKENTPKKRKVFKKRNKNLLESTSTKDNKKNSDSKRDLSEDEVPTEIETNKELSDKKKPKKRLRDPTKWKRNTKKIKLLNKTKISLAN</sequence>
<feature type="compositionally biased region" description="Basic residues" evidence="1">
    <location>
        <begin position="187"/>
        <end position="210"/>
    </location>
</feature>
<feature type="compositionally biased region" description="Basic residues" evidence="1">
    <location>
        <begin position="137"/>
        <end position="147"/>
    </location>
</feature>
<evidence type="ECO:0000256" key="1">
    <source>
        <dbReference type="SAM" id="MobiDB-lite"/>
    </source>
</evidence>
<proteinExistence type="predicted"/>
<dbReference type="RefSeq" id="XP_028136081.1">
    <property type="nucleotide sequence ID" value="XM_028280280.1"/>
</dbReference>
<gene>
    <name evidence="2" type="primary">LOC114330858</name>
</gene>
<organism evidence="2">
    <name type="scientific">Diabrotica virgifera virgifera</name>
    <name type="common">western corn rootworm</name>
    <dbReference type="NCBI Taxonomy" id="50390"/>
    <lineage>
        <taxon>Eukaryota</taxon>
        <taxon>Metazoa</taxon>
        <taxon>Ecdysozoa</taxon>
        <taxon>Arthropoda</taxon>
        <taxon>Hexapoda</taxon>
        <taxon>Insecta</taxon>
        <taxon>Pterygota</taxon>
        <taxon>Neoptera</taxon>
        <taxon>Endopterygota</taxon>
        <taxon>Coleoptera</taxon>
        <taxon>Polyphaga</taxon>
        <taxon>Cucujiformia</taxon>
        <taxon>Chrysomeloidea</taxon>
        <taxon>Chrysomelidae</taxon>
        <taxon>Galerucinae</taxon>
        <taxon>Diabroticina</taxon>
        <taxon>Diabroticites</taxon>
        <taxon>Diabrotica</taxon>
    </lineage>
</organism>
<feature type="region of interest" description="Disordered" evidence="1">
    <location>
        <begin position="104"/>
        <end position="218"/>
    </location>
</feature>
<accession>A0A6P7FJE3</accession>
<dbReference type="AlphaFoldDB" id="A0A6P7FJE3"/>
<feature type="compositionally biased region" description="Basic and acidic residues" evidence="1">
    <location>
        <begin position="154"/>
        <end position="168"/>
    </location>
</feature>
<name>A0A6P7FJE3_DIAVI</name>
<reference evidence="2" key="1">
    <citation type="submission" date="2025-08" db="UniProtKB">
        <authorList>
            <consortium name="RefSeq"/>
        </authorList>
    </citation>
    <scope>IDENTIFICATION</scope>
    <source>
        <tissue evidence="2">Whole insect</tissue>
    </source>
</reference>
<protein>
    <submittedName>
        <fullName evidence="2">Uncharacterized protein LOC114330858</fullName>
    </submittedName>
</protein>
<feature type="compositionally biased region" description="Acidic residues" evidence="1">
    <location>
        <begin position="104"/>
        <end position="114"/>
    </location>
</feature>
<evidence type="ECO:0000313" key="2">
    <source>
        <dbReference type="RefSeq" id="XP_028136081.1"/>
    </source>
</evidence>
<dbReference type="InParanoid" id="A0A6P7FJE3"/>